<feature type="binding site" evidence="12">
    <location>
        <begin position="262"/>
        <end position="266"/>
    </location>
    <ligand>
        <name>D-ribose 5-phosphate</name>
        <dbReference type="ChEBI" id="CHEBI:78346"/>
    </ligand>
</feature>
<dbReference type="Proteomes" id="UP000001803">
    <property type="component" value="Chromosome"/>
</dbReference>
<evidence type="ECO:0000256" key="5">
    <source>
        <dbReference type="ARBA" id="ARBA00022741"/>
    </source>
</evidence>
<gene>
    <name evidence="14" type="primary">prsA</name>
    <name evidence="12" type="synonym">prs</name>
    <name evidence="14" type="ordered locus">BHWA1_02494</name>
</gene>
<feature type="binding site" evidence="12">
    <location>
        <position position="209"/>
    </location>
    <ligand>
        <name>Mg(2+)</name>
        <dbReference type="ChEBI" id="CHEBI:18420"/>
    </ligand>
</feature>
<dbReference type="EC" id="2.7.6.1" evidence="12"/>
<comment type="cofactor">
    <cofactor evidence="12">
        <name>Mg(2+)</name>
        <dbReference type="ChEBI" id="CHEBI:18420"/>
    </cofactor>
    <text evidence="12">Binds 2 Mg(2+) ions per subunit.</text>
</comment>
<dbReference type="GO" id="GO:0006015">
    <property type="term" value="P:5-phosphoribose 1-diphosphate biosynthetic process"/>
    <property type="evidence" value="ECO:0007669"/>
    <property type="project" value="UniProtKB-UniRule"/>
</dbReference>
<evidence type="ECO:0000313" key="14">
    <source>
        <dbReference type="EMBL" id="ACN84948.1"/>
    </source>
</evidence>
<reference evidence="14 15" key="1">
    <citation type="journal article" date="2009" name="PLoS ONE">
        <title>Genome sequence of the pathogenic intestinal spirochete Brachyspira hyodysenteriae reveals adaptations to its lifestyle in the porcine large intestine.</title>
        <authorList>
            <person name="Bellgard M.I."/>
            <person name="Wanchanthuek P."/>
            <person name="La T."/>
            <person name="Ryan K."/>
            <person name="Moolhuijzen P."/>
            <person name="Albertyn Z."/>
            <person name="Shaban B."/>
            <person name="Motro Y."/>
            <person name="Dunn D.S."/>
            <person name="Schibeci D."/>
            <person name="Hunter A."/>
            <person name="Barrero R."/>
            <person name="Phillips N.D."/>
            <person name="Hampson D.J."/>
        </authorList>
    </citation>
    <scope>NUCLEOTIDE SEQUENCE [LARGE SCALE GENOMIC DNA]</scope>
    <source>
        <strain evidence="15">ATCC 49526 / WA1</strain>
    </source>
</reference>
<feature type="domain" description="Ribose-phosphate pyrophosphokinase N-terminal" evidence="13">
    <location>
        <begin position="43"/>
        <end position="159"/>
    </location>
</feature>
<dbReference type="InterPro" id="IPR037515">
    <property type="entry name" value="Rib-P_diPkinase_bac"/>
</dbReference>
<evidence type="ECO:0000313" key="15">
    <source>
        <dbReference type="Proteomes" id="UP000001803"/>
    </source>
</evidence>
<keyword evidence="3 12" id="KW-0479">Metal-binding</keyword>
<dbReference type="Gene3D" id="3.40.50.2020">
    <property type="match status" value="2"/>
</dbReference>
<dbReference type="AlphaFoldDB" id="A0A3B6VK70"/>
<dbReference type="GO" id="GO:0000287">
    <property type="term" value="F:magnesium ion binding"/>
    <property type="evidence" value="ECO:0007669"/>
    <property type="project" value="UniProtKB-UniRule"/>
</dbReference>
<dbReference type="GO" id="GO:0006164">
    <property type="term" value="P:purine nucleotide biosynthetic process"/>
    <property type="evidence" value="ECO:0007669"/>
    <property type="project" value="TreeGrafter"/>
</dbReference>
<dbReference type="PANTHER" id="PTHR10210:SF32">
    <property type="entry name" value="RIBOSE-PHOSPHATE PYROPHOSPHOKINASE 2"/>
    <property type="match status" value="1"/>
</dbReference>
<keyword evidence="2 12" id="KW-0808">Transferase</keyword>
<dbReference type="InterPro" id="IPR005946">
    <property type="entry name" value="Rib-P_diPkinase"/>
</dbReference>
<proteinExistence type="inferred from homology"/>
<organism evidence="14 15">
    <name type="scientific">Brachyspira hyodysenteriae (strain ATCC 49526 / WA1)</name>
    <dbReference type="NCBI Taxonomy" id="565034"/>
    <lineage>
        <taxon>Bacteria</taxon>
        <taxon>Pseudomonadati</taxon>
        <taxon>Spirochaetota</taxon>
        <taxon>Spirochaetia</taxon>
        <taxon>Brachyspirales</taxon>
        <taxon>Brachyspiraceae</taxon>
        <taxon>Brachyspira</taxon>
    </lineage>
</organism>
<accession>A0A3B6VK70</accession>
<comment type="catalytic activity">
    <reaction evidence="9 12">
        <text>D-ribose 5-phosphate + ATP = 5-phospho-alpha-D-ribose 1-diphosphate + AMP + H(+)</text>
        <dbReference type="Rhea" id="RHEA:15609"/>
        <dbReference type="ChEBI" id="CHEBI:15378"/>
        <dbReference type="ChEBI" id="CHEBI:30616"/>
        <dbReference type="ChEBI" id="CHEBI:58017"/>
        <dbReference type="ChEBI" id="CHEBI:78346"/>
        <dbReference type="ChEBI" id="CHEBI:456215"/>
        <dbReference type="EC" id="2.7.6.1"/>
    </reaction>
</comment>
<comment type="function">
    <text evidence="10 12">Involved in the biosynthesis of the central metabolite phospho-alpha-D-ribosyl-1-pyrophosphate (PRPP) via the transfer of pyrophosphoryl group from ATP to 1-hydroxyl of ribose-5-phosphate (Rib-5-P).</text>
</comment>
<sequence>MLILGCRQAVRQLVLVQLFEGSNPSTPTFLLYGTYMGITDEILILSGTANPQLSEDVVKNLGLKLGNMEIRKFADGETFVQIEETVRNKDTYVIQPTGRPSSSESWMELYCIIDALKRASAKRITAVIPYYGYSRQDRKNEPRVPITAKLVANLLSEAGAHRVLALDLHAAQIQGFFDIPVDHMLSKNVFLDKIRKDLDMSNSIIVSPDIGGVGRARAVAKQLNLDIAIIDKRRDRANECEVMNIIGDVNGKDAIIIDDIIDTGGTLIKSMQALKKAGMRKIYVFITHAVCSGDVYERINASDIEKLYITDSLKVMKDRLGSKIEVLSVAPVIADAIRHIHMELSISVLFDK</sequence>
<dbReference type="InterPro" id="IPR029057">
    <property type="entry name" value="PRTase-like"/>
</dbReference>
<evidence type="ECO:0000256" key="11">
    <source>
        <dbReference type="ARBA" id="ARBA00061444"/>
    </source>
</evidence>
<dbReference type="NCBIfam" id="NF002320">
    <property type="entry name" value="PRK01259.1"/>
    <property type="match status" value="1"/>
</dbReference>
<dbReference type="KEGG" id="bhy:BHWA1_02494"/>
<comment type="subunit">
    <text evidence="12">Homohexamer.</text>
</comment>
<evidence type="ECO:0000256" key="8">
    <source>
        <dbReference type="ARBA" id="ARBA00022842"/>
    </source>
</evidence>
<dbReference type="UniPathway" id="UPA00087">
    <property type="reaction ID" value="UER00172"/>
</dbReference>
<dbReference type="PROSITE" id="PS00114">
    <property type="entry name" value="PRPP_SYNTHASE"/>
    <property type="match status" value="1"/>
</dbReference>
<evidence type="ECO:0000259" key="13">
    <source>
        <dbReference type="Pfam" id="PF13793"/>
    </source>
</evidence>
<evidence type="ECO:0000256" key="4">
    <source>
        <dbReference type="ARBA" id="ARBA00022727"/>
    </source>
</evidence>
<dbReference type="Pfam" id="PF14572">
    <property type="entry name" value="Pribosyl_synth"/>
    <property type="match status" value="1"/>
</dbReference>
<evidence type="ECO:0000256" key="12">
    <source>
        <dbReference type="HAMAP-Rule" id="MF_00583"/>
    </source>
</evidence>
<comment type="similarity">
    <text evidence="11 12">Belongs to the ribose-phosphate pyrophosphokinase family. Class I subfamily.</text>
</comment>
<feature type="binding site" evidence="12">
    <location>
        <begin position="135"/>
        <end position="136"/>
    </location>
    <ligand>
        <name>ATP</name>
        <dbReference type="ChEBI" id="CHEBI:30616"/>
    </ligand>
</feature>
<keyword evidence="6 12" id="KW-0418">Kinase</keyword>
<dbReference type="NCBIfam" id="TIGR01251">
    <property type="entry name" value="ribP_PPkin"/>
    <property type="match status" value="1"/>
</dbReference>
<dbReference type="SMART" id="SM01400">
    <property type="entry name" value="Pribosyltran_N"/>
    <property type="match status" value="1"/>
</dbReference>
<dbReference type="SUPFAM" id="SSF53271">
    <property type="entry name" value="PRTase-like"/>
    <property type="match status" value="1"/>
</dbReference>
<dbReference type="PANTHER" id="PTHR10210">
    <property type="entry name" value="RIBOSE-PHOSPHATE DIPHOSPHOKINASE FAMILY MEMBER"/>
    <property type="match status" value="1"/>
</dbReference>
<feature type="binding site" evidence="12">
    <location>
        <position position="258"/>
    </location>
    <ligand>
        <name>D-ribose 5-phosphate</name>
        <dbReference type="ChEBI" id="CHEBI:78346"/>
    </ligand>
</feature>
<dbReference type="GO" id="GO:0009156">
    <property type="term" value="P:ribonucleoside monophosphate biosynthetic process"/>
    <property type="evidence" value="ECO:0007669"/>
    <property type="project" value="InterPro"/>
</dbReference>
<name>A0A3B6VK70_BRAHW</name>
<dbReference type="InterPro" id="IPR029099">
    <property type="entry name" value="Pribosyltran_N"/>
</dbReference>
<evidence type="ECO:0000256" key="3">
    <source>
        <dbReference type="ARBA" id="ARBA00022723"/>
    </source>
</evidence>
<protein>
    <recommendedName>
        <fullName evidence="12">Ribose-phosphate pyrophosphokinase</fullName>
        <shortName evidence="12">RPPK</shortName>
        <ecNumber evidence="12">2.7.6.1</ecNumber>
    </recommendedName>
    <alternativeName>
        <fullName evidence="12">5-phospho-D-ribosyl alpha-1-diphosphate synthase</fullName>
    </alternativeName>
    <alternativeName>
        <fullName evidence="12">Phosphoribosyl diphosphate synthase</fullName>
    </alternativeName>
    <alternativeName>
        <fullName evidence="12">Phosphoribosyl pyrophosphate synthase</fullName>
        <shortName evidence="12">P-Rib-PP synthase</shortName>
        <shortName evidence="12">PRPP synthase</shortName>
        <shortName evidence="12">PRPPase</shortName>
    </alternativeName>
</protein>
<comment type="pathway">
    <text evidence="1 12">Metabolic intermediate biosynthesis; 5-phospho-alpha-D-ribose 1-diphosphate biosynthesis; 5-phospho-alpha-D-ribose 1-diphosphate from D-ribose 5-phosphate (route I): step 1/1.</text>
</comment>
<keyword evidence="4 12" id="KW-0545">Nucleotide biosynthesis</keyword>
<keyword evidence="7 12" id="KW-0067">ATP-binding</keyword>
<dbReference type="EMBL" id="CP001357">
    <property type="protein sequence ID" value="ACN84948.1"/>
    <property type="molecule type" value="Genomic_DNA"/>
</dbReference>
<evidence type="ECO:0000256" key="6">
    <source>
        <dbReference type="ARBA" id="ARBA00022777"/>
    </source>
</evidence>
<keyword evidence="5 12" id="KW-0547">Nucleotide-binding</keyword>
<comment type="subcellular location">
    <subcellularLocation>
        <location evidence="12">Cytoplasm</location>
    </subcellularLocation>
</comment>
<dbReference type="InterPro" id="IPR000836">
    <property type="entry name" value="PRTase_dom"/>
</dbReference>
<dbReference type="CDD" id="cd06223">
    <property type="entry name" value="PRTases_typeI"/>
    <property type="match status" value="1"/>
</dbReference>
<dbReference type="GO" id="GO:0004749">
    <property type="term" value="F:ribose phosphate diphosphokinase activity"/>
    <property type="evidence" value="ECO:0007669"/>
    <property type="project" value="UniProtKB-UniRule"/>
</dbReference>
<dbReference type="InterPro" id="IPR000842">
    <property type="entry name" value="PRib_PP_synth_CS"/>
</dbReference>
<dbReference type="STRING" id="565034.BHWA1_02494"/>
<dbReference type="GO" id="GO:0016301">
    <property type="term" value="F:kinase activity"/>
    <property type="evidence" value="ECO:0007669"/>
    <property type="project" value="UniProtKB-KW"/>
</dbReference>
<keyword evidence="12" id="KW-0963">Cytoplasm</keyword>
<dbReference type="HAMAP" id="MF_00583_B">
    <property type="entry name" value="RibP_PPkinase_B"/>
    <property type="match status" value="1"/>
</dbReference>
<keyword evidence="8 12" id="KW-0460">Magnesium</keyword>
<dbReference type="GO" id="GO:0005524">
    <property type="term" value="F:ATP binding"/>
    <property type="evidence" value="ECO:0007669"/>
    <property type="project" value="UniProtKB-KW"/>
</dbReference>
<dbReference type="FunFam" id="3.40.50.2020:FF:000001">
    <property type="entry name" value="Ribose-phosphate pyrophosphokinase"/>
    <property type="match status" value="1"/>
</dbReference>
<evidence type="ECO:0000256" key="1">
    <source>
        <dbReference type="ARBA" id="ARBA00004996"/>
    </source>
</evidence>
<evidence type="ECO:0000256" key="10">
    <source>
        <dbReference type="ARBA" id="ARBA00054914"/>
    </source>
</evidence>
<dbReference type="Pfam" id="PF13793">
    <property type="entry name" value="Pribosyltran_N"/>
    <property type="match status" value="1"/>
</dbReference>
<feature type="binding site" evidence="12">
    <location>
        <position position="234"/>
    </location>
    <ligand>
        <name>D-ribose 5-phosphate</name>
        <dbReference type="ChEBI" id="CHEBI:78346"/>
    </ligand>
</feature>
<feature type="active site" evidence="12">
    <location>
        <position position="232"/>
    </location>
</feature>
<evidence type="ECO:0000256" key="7">
    <source>
        <dbReference type="ARBA" id="ARBA00022840"/>
    </source>
</evidence>
<dbReference type="GO" id="GO:0002189">
    <property type="term" value="C:ribose phosphate diphosphokinase complex"/>
    <property type="evidence" value="ECO:0007669"/>
    <property type="project" value="TreeGrafter"/>
</dbReference>
<evidence type="ECO:0000256" key="2">
    <source>
        <dbReference type="ARBA" id="ARBA00022679"/>
    </source>
</evidence>
<feature type="binding site" evidence="12">
    <location>
        <position position="169"/>
    </location>
    <ligand>
        <name>Mg(2+)</name>
        <dbReference type="ChEBI" id="CHEBI:18420"/>
    </ligand>
</feature>
<keyword evidence="15" id="KW-1185">Reference proteome</keyword>
<evidence type="ECO:0000256" key="9">
    <source>
        <dbReference type="ARBA" id="ARBA00049535"/>
    </source>
</evidence>
<dbReference type="GO" id="GO:0005737">
    <property type="term" value="C:cytoplasm"/>
    <property type="evidence" value="ECO:0007669"/>
    <property type="project" value="UniProtKB-SubCell"/>
</dbReference>
<feature type="binding site" evidence="12">
    <location>
        <begin position="75"/>
        <end position="77"/>
    </location>
    <ligand>
        <name>ATP</name>
        <dbReference type="ChEBI" id="CHEBI:30616"/>
    </ligand>
</feature>